<evidence type="ECO:0000256" key="4">
    <source>
        <dbReference type="SAM" id="MobiDB-lite"/>
    </source>
</evidence>
<dbReference type="InterPro" id="IPR008587">
    <property type="entry name" value="FPP_plant"/>
</dbReference>
<evidence type="ECO:0000313" key="6">
    <source>
        <dbReference type="Proteomes" id="UP000275267"/>
    </source>
</evidence>
<feature type="compositionally biased region" description="Polar residues" evidence="4">
    <location>
        <begin position="255"/>
        <end position="264"/>
    </location>
</feature>
<dbReference type="PANTHER" id="PTHR31580:SF4">
    <property type="entry name" value="FILAMENT-LIKE PLANT PROTEIN 6"/>
    <property type="match status" value="1"/>
</dbReference>
<keyword evidence="6" id="KW-1185">Reference proteome</keyword>
<organism evidence="5 6">
    <name type="scientific">Panicum miliaceum</name>
    <name type="common">Proso millet</name>
    <name type="synonym">Broomcorn millet</name>
    <dbReference type="NCBI Taxonomy" id="4540"/>
    <lineage>
        <taxon>Eukaryota</taxon>
        <taxon>Viridiplantae</taxon>
        <taxon>Streptophyta</taxon>
        <taxon>Embryophyta</taxon>
        <taxon>Tracheophyta</taxon>
        <taxon>Spermatophyta</taxon>
        <taxon>Magnoliopsida</taxon>
        <taxon>Liliopsida</taxon>
        <taxon>Poales</taxon>
        <taxon>Poaceae</taxon>
        <taxon>PACMAD clade</taxon>
        <taxon>Panicoideae</taxon>
        <taxon>Panicodae</taxon>
        <taxon>Paniceae</taxon>
        <taxon>Panicinae</taxon>
        <taxon>Panicum</taxon>
        <taxon>Panicum sect. Panicum</taxon>
    </lineage>
</organism>
<evidence type="ECO:0000256" key="3">
    <source>
        <dbReference type="SAM" id="Coils"/>
    </source>
</evidence>
<dbReference type="PANTHER" id="PTHR31580">
    <property type="entry name" value="FILAMENT-LIKE PLANT PROTEIN 4"/>
    <property type="match status" value="1"/>
</dbReference>
<sequence length="1260" mass="138511">MASDTVTRPATEYSHLEFCCSARLVPTGGEQTASVRHALEVEIVAAKGVTARLGVGAAAGRAYRSHRGRRFRRATAEQRSQVVAGLAALQRGVRFQREKAPGAKGEARCGGGKSGGSGQCGGEGVQSNPIQPDPGRRGCRSGDWLEGKCARQATHATDTGTDTPAPIGAARQIQRPAGIAADSGARGTASDLHSVQGLILIDSRPRLPKCGSHCGRSFCLLIIGLDVYAAFQWNVKIVELVSWPWKKKSSDKSSTGDALQNSNQEQEDKAPNFVQISPETYAHLTESEEKVKVLEENVKVLNEQLSAAQSEITTKDALVKQHAKVAEEAVSGWEKAEAEASALKLQLETVTLSKLAAEEKAAHLDGALKECMKQVRTVKEEGEQKLHDVVFAKTKQWEKIKAEFEAKLVEFEQELIRAGAENDALTRSLQERAELLMKIDEEKAQAEAEIEVLKSTIQSGEREINSLKYELHVVSKELEIRNEEKNMSVRSADVATKQHQEDVKKISKLEAECQRLRGLVRKKLPGPAALAQMKMEVESLGREYGDHRVRRSPAKNSSFHRPMSPVPDYAIENLQHMQRENEFLTARLLTMEEETKMLKEALTKRNGELQSSRSMYAKTAGKLRSLEVQMLTGNQHKSPTPNMYIHFDGALSQNGSNPPSITSMSEDGVDDEGSCTESWANALVSELSHFKKEKAAKSSATEDSNRLELMDDFLEMERLACLSSEANGNGSTINKMKIDEVGATLSGITEGDGVKVLQSSSPMSETPSSKQQLSEKSSLLKLQSRISSLLDSESPENNAGKMIDSIRNILKDIEDEADSINANGTLSSGSKCAMDQELKSAILRIQDFVKLLDQELSKFQGQSSDYDGLFEKTQHFSALIDKVLSNDNGLNDFVLALSVILSETSQINFTMSRDNSNEAESNNLDCVDKVTLLENKVQPEPVKDSVSDLCPLLPCSSSDPEFEGPADAGFDAKTALKICSPEEYEQLKSEKTNLEVELAKCNDIIEETNVRLSGMEKNLEDLTAKLADSEKSNSLSETQLKCMAESYKSLESRKVELENEIEVLRSNIDTLTAELTDERQSHQEDLAKYKDLEENMERYKLERSSMFVDEDPDTNSKKEKEIAAAAEKLAECQETILILGRQLQAMRPSAESLGSSPNRQRMEDFLQDAVGTTAGEFSQKPAGQPDTDQEMLGAGNESPVNGFKTHMAPSDADGSPFPSPNNSKRPKHRSRSSSSSSFANHQLPEKQSRGFSRFFTKGKE</sequence>
<feature type="coiled-coil region" evidence="3">
    <location>
        <begin position="394"/>
        <end position="470"/>
    </location>
</feature>
<feature type="region of interest" description="Disordered" evidence="4">
    <location>
        <begin position="1171"/>
        <end position="1260"/>
    </location>
</feature>
<feature type="compositionally biased region" description="Gly residues" evidence="4">
    <location>
        <begin position="108"/>
        <end position="124"/>
    </location>
</feature>
<keyword evidence="2 3" id="KW-0175">Coiled coil</keyword>
<accession>A0A3L6TUQ2</accession>
<protein>
    <submittedName>
        <fullName evidence="5">Filament-like plant protein 4</fullName>
    </submittedName>
</protein>
<dbReference type="STRING" id="4540.A0A3L6TUQ2"/>
<comment type="caution">
    <text evidence="5">The sequence shown here is derived from an EMBL/GenBank/DDBJ whole genome shotgun (WGS) entry which is preliminary data.</text>
</comment>
<feature type="coiled-coil region" evidence="3">
    <location>
        <begin position="984"/>
        <end position="1135"/>
    </location>
</feature>
<evidence type="ECO:0000256" key="2">
    <source>
        <dbReference type="ARBA" id="ARBA00023054"/>
    </source>
</evidence>
<feature type="region of interest" description="Disordered" evidence="4">
    <location>
        <begin position="247"/>
        <end position="273"/>
    </location>
</feature>
<feature type="coiled-coil region" evidence="3">
    <location>
        <begin position="284"/>
        <end position="311"/>
    </location>
</feature>
<dbReference type="EMBL" id="PQIB02000001">
    <property type="protein sequence ID" value="RLN42544.1"/>
    <property type="molecule type" value="Genomic_DNA"/>
</dbReference>
<gene>
    <name evidence="5" type="ORF">C2845_PM01G09210</name>
</gene>
<dbReference type="OrthoDB" id="1926355at2759"/>
<evidence type="ECO:0000256" key="1">
    <source>
        <dbReference type="ARBA" id="ARBA00005921"/>
    </source>
</evidence>
<proteinExistence type="inferred from homology"/>
<feature type="region of interest" description="Disordered" evidence="4">
    <location>
        <begin position="99"/>
        <end position="138"/>
    </location>
</feature>
<dbReference type="Pfam" id="PF05911">
    <property type="entry name" value="FPP"/>
    <property type="match status" value="2"/>
</dbReference>
<dbReference type="Proteomes" id="UP000275267">
    <property type="component" value="Unassembled WGS sequence"/>
</dbReference>
<evidence type="ECO:0000313" key="5">
    <source>
        <dbReference type="EMBL" id="RLN42544.1"/>
    </source>
</evidence>
<comment type="similarity">
    <text evidence="1">Belongs to the FPP family.</text>
</comment>
<dbReference type="AlphaFoldDB" id="A0A3L6TUQ2"/>
<feature type="region of interest" description="Disordered" evidence="4">
    <location>
        <begin position="757"/>
        <end position="776"/>
    </location>
</feature>
<reference evidence="6" key="1">
    <citation type="journal article" date="2019" name="Nat. Commun.">
        <title>The genome of broomcorn millet.</title>
        <authorList>
            <person name="Zou C."/>
            <person name="Miki D."/>
            <person name="Li D."/>
            <person name="Tang Q."/>
            <person name="Xiao L."/>
            <person name="Rajput S."/>
            <person name="Deng P."/>
            <person name="Jia W."/>
            <person name="Huang R."/>
            <person name="Zhang M."/>
            <person name="Sun Y."/>
            <person name="Hu J."/>
            <person name="Fu X."/>
            <person name="Schnable P.S."/>
            <person name="Li F."/>
            <person name="Zhang H."/>
            <person name="Feng B."/>
            <person name="Zhu X."/>
            <person name="Liu R."/>
            <person name="Schnable J.C."/>
            <person name="Zhu J.-K."/>
            <person name="Zhang H."/>
        </authorList>
    </citation>
    <scope>NUCLEOTIDE SEQUENCE [LARGE SCALE GENOMIC DNA]</scope>
</reference>
<name>A0A3L6TUQ2_PANMI</name>
<feature type="compositionally biased region" description="Low complexity" evidence="4">
    <location>
        <begin position="759"/>
        <end position="776"/>
    </location>
</feature>